<dbReference type="Gene3D" id="1.10.357.10">
    <property type="entry name" value="Tetracycline Repressor, domain 2"/>
    <property type="match status" value="1"/>
</dbReference>
<dbReference type="PANTHER" id="PTHR30055">
    <property type="entry name" value="HTH-TYPE TRANSCRIPTIONAL REGULATOR RUTR"/>
    <property type="match status" value="1"/>
</dbReference>
<dbReference type="InterPro" id="IPR001647">
    <property type="entry name" value="HTH_TetR"/>
</dbReference>
<dbReference type="AlphaFoldDB" id="A0A811GEV5"/>
<evidence type="ECO:0000256" key="2">
    <source>
        <dbReference type="ARBA" id="ARBA00023125"/>
    </source>
</evidence>
<dbReference type="Pfam" id="PF17918">
    <property type="entry name" value="TetR_C_15"/>
    <property type="match status" value="1"/>
</dbReference>
<dbReference type="EMBL" id="CADDTS010000036">
    <property type="protein sequence ID" value="CAB1217938.1"/>
    <property type="molecule type" value="Genomic_DNA"/>
</dbReference>
<dbReference type="InterPro" id="IPR041669">
    <property type="entry name" value="TetR_C_15"/>
</dbReference>
<evidence type="ECO:0000256" key="1">
    <source>
        <dbReference type="ARBA" id="ARBA00023015"/>
    </source>
</evidence>
<feature type="DNA-binding region" description="H-T-H motif" evidence="4">
    <location>
        <begin position="54"/>
        <end position="73"/>
    </location>
</feature>
<evidence type="ECO:0000313" key="7">
    <source>
        <dbReference type="Proteomes" id="UP000489961"/>
    </source>
</evidence>
<accession>A0A811GEV5</accession>
<evidence type="ECO:0000313" key="6">
    <source>
        <dbReference type="EMBL" id="CAB1217938.1"/>
    </source>
</evidence>
<evidence type="ECO:0000256" key="3">
    <source>
        <dbReference type="ARBA" id="ARBA00023163"/>
    </source>
</evidence>
<dbReference type="PROSITE" id="PS50977">
    <property type="entry name" value="HTH_TETR_2"/>
    <property type="match status" value="1"/>
</dbReference>
<keyword evidence="2 4" id="KW-0238">DNA-binding</keyword>
<dbReference type="PANTHER" id="PTHR30055:SF234">
    <property type="entry name" value="HTH-TYPE TRANSCRIPTIONAL REGULATOR BETI"/>
    <property type="match status" value="1"/>
</dbReference>
<evidence type="ECO:0000256" key="4">
    <source>
        <dbReference type="PROSITE-ProRule" id="PRU00335"/>
    </source>
</evidence>
<dbReference type="GO" id="GO:0003700">
    <property type="term" value="F:DNA-binding transcription factor activity"/>
    <property type="evidence" value="ECO:0007669"/>
    <property type="project" value="TreeGrafter"/>
</dbReference>
<dbReference type="RefSeq" id="WP_254592232.1">
    <property type="nucleotide sequence ID" value="NZ_CADDTS010000036.1"/>
</dbReference>
<evidence type="ECO:0000259" key="5">
    <source>
        <dbReference type="PROSITE" id="PS50977"/>
    </source>
</evidence>
<reference evidence="6 7" key="1">
    <citation type="submission" date="2020-02" db="EMBL/GenBank/DDBJ databases">
        <authorList>
            <person name="Chaudhuri R."/>
        </authorList>
    </citation>
    <scope>NUCLEOTIDE SEQUENCE [LARGE SCALE GENOMIC DNA]</scope>
    <source>
        <strain evidence="6">SFB21</strain>
    </source>
</reference>
<feature type="domain" description="HTH tetR-type" evidence="5">
    <location>
        <begin position="31"/>
        <end position="91"/>
    </location>
</feature>
<proteinExistence type="predicted"/>
<dbReference type="SUPFAM" id="SSF46689">
    <property type="entry name" value="Homeodomain-like"/>
    <property type="match status" value="1"/>
</dbReference>
<dbReference type="Proteomes" id="UP000489961">
    <property type="component" value="Unassembled WGS sequence"/>
</dbReference>
<name>A0A811GEV5_9GAMM</name>
<keyword evidence="3" id="KW-0804">Transcription</keyword>
<dbReference type="Pfam" id="PF00440">
    <property type="entry name" value="TetR_N"/>
    <property type="match status" value="1"/>
</dbReference>
<keyword evidence="1" id="KW-0805">Transcription regulation</keyword>
<comment type="caution">
    <text evidence="6">The sequence shown here is derived from an EMBL/GenBank/DDBJ whole genome shotgun (WGS) entry which is preliminary data.</text>
</comment>
<dbReference type="InterPro" id="IPR009057">
    <property type="entry name" value="Homeodomain-like_sf"/>
</dbReference>
<protein>
    <submittedName>
        <fullName evidence="6">Transcriptional regulator BetI</fullName>
    </submittedName>
</protein>
<gene>
    <name evidence="6" type="ORF">SFB21_2171</name>
</gene>
<organism evidence="6 7">
    <name type="scientific">Acinetobacter bouvetii</name>
    <dbReference type="NCBI Taxonomy" id="202951"/>
    <lineage>
        <taxon>Bacteria</taxon>
        <taxon>Pseudomonadati</taxon>
        <taxon>Pseudomonadota</taxon>
        <taxon>Gammaproteobacteria</taxon>
        <taxon>Moraxellales</taxon>
        <taxon>Moraxellaceae</taxon>
        <taxon>Acinetobacter</taxon>
    </lineage>
</organism>
<dbReference type="GO" id="GO:0000976">
    <property type="term" value="F:transcription cis-regulatory region binding"/>
    <property type="evidence" value="ECO:0007669"/>
    <property type="project" value="TreeGrafter"/>
</dbReference>
<dbReference type="InterPro" id="IPR050109">
    <property type="entry name" value="HTH-type_TetR-like_transc_reg"/>
</dbReference>
<sequence length="220" mass="24347">MKYPSVFEFAFMNAPTNVLKPRKSPVQARSTATVEALHTATIQVLTRDGLMRCTTTRIAERAGMSVGSLYQYYPNRDALLTAVLELHLNNITGCVEMACQEGMGKPIAESAAILVSVFLQEKFKNPKESKALYSIAAEHDGLRLVVMMRKRIVSAIGDMLQTAPDIHIHDPELVAQIVLGVLDGPARAILEGLTTHQVEENLSDQLILLLRGYLQQYKKI</sequence>